<dbReference type="InterPro" id="IPR039856">
    <property type="entry name" value="EMC2-like"/>
</dbReference>
<name>A0A7D8ZAY2_VANHU</name>
<proteinExistence type="inferred from homology"/>
<keyword evidence="2" id="KW-0802">TPR repeat</keyword>
<evidence type="ECO:0000313" key="6">
    <source>
        <dbReference type="Proteomes" id="UP000473826"/>
    </source>
</evidence>
<keyword evidence="3" id="KW-0256">Endoplasmic reticulum</keyword>
<comment type="caution">
    <text evidence="5">The sequence shown here is derived from an EMBL/GenBank/DDBJ whole genome shotgun (WGS) entry which is preliminary data.</text>
</comment>
<dbReference type="InterPro" id="IPR011990">
    <property type="entry name" value="TPR-like_helical_dom_sf"/>
</dbReference>
<evidence type="ECO:0000313" key="5">
    <source>
        <dbReference type="EMBL" id="TXT11102.1"/>
    </source>
</evidence>
<dbReference type="Proteomes" id="UP000473826">
    <property type="component" value="Unassembled WGS sequence"/>
</dbReference>
<sequence>MSQADIDQLARWRTLGARNSEDVVRLAPAILAAGGLGDTEWAVREQLAIAALDLGRIKLATTQINALERQFRASPRVDLLLGLKLEAVGDFERAAKVYAALLKTDGTNVSAHQRVIALSATPAEAIQRLLAYLDIFYADPAAWSLLAEVYANEGAYAQSLAALGHLQLIQTWDSQAVERAGETAYTLKDYPLALKYFLRAVEMETPAAGKAEGHRARAWWGVKLATKRLLDPKYAGGETSLPESERSSDAQLRKLDALATEQLLALGGADLAERRAVLGEAKAAR</sequence>
<evidence type="ECO:0000256" key="2">
    <source>
        <dbReference type="ARBA" id="ARBA00022803"/>
    </source>
</evidence>
<gene>
    <name evidence="5" type="ORF">VHUM_01853</name>
</gene>
<dbReference type="PANTHER" id="PTHR12760">
    <property type="entry name" value="TETRATRICOPEPTIDE REPEAT PROTEIN"/>
    <property type="match status" value="1"/>
</dbReference>
<keyword evidence="3" id="KW-0472">Membrane</keyword>
<keyword evidence="6" id="KW-1185">Reference proteome</keyword>
<organism evidence="5 6">
    <name type="scientific">Vanrija humicola</name>
    <name type="common">Yeast</name>
    <name type="synonym">Cryptococcus humicola</name>
    <dbReference type="NCBI Taxonomy" id="5417"/>
    <lineage>
        <taxon>Eukaryota</taxon>
        <taxon>Fungi</taxon>
        <taxon>Dikarya</taxon>
        <taxon>Basidiomycota</taxon>
        <taxon>Agaricomycotina</taxon>
        <taxon>Tremellomycetes</taxon>
        <taxon>Trichosporonales</taxon>
        <taxon>Trichosporonaceae</taxon>
        <taxon>Vanrija</taxon>
    </lineage>
</organism>
<dbReference type="InterPro" id="IPR055217">
    <property type="entry name" value="TPR_EMC2"/>
</dbReference>
<keyword evidence="1" id="KW-0677">Repeat</keyword>
<comment type="subcellular location">
    <subcellularLocation>
        <location evidence="3">Endoplasmic reticulum membrane</location>
        <topology evidence="3">Peripheral membrane protein</topology>
        <orientation evidence="3">Cytoplasmic side</orientation>
    </subcellularLocation>
</comment>
<comment type="subunit">
    <text evidence="3">Component of the ER membrane protein complex (EMC).</text>
</comment>
<evidence type="ECO:0000256" key="3">
    <source>
        <dbReference type="RuleBase" id="RU367091"/>
    </source>
</evidence>
<reference evidence="5 6" key="1">
    <citation type="journal article" date="2019" name="PLoS Genet.">
        <title>Convergent evolution of linked mating-type loci in basidiomycete fungi.</title>
        <authorList>
            <person name="Sun S."/>
            <person name="Coelho M.A."/>
            <person name="Heitman J."/>
            <person name="Nowrousian M."/>
        </authorList>
    </citation>
    <scope>NUCLEOTIDE SEQUENCE [LARGE SCALE GENOMIC DNA]</scope>
    <source>
        <strain evidence="5 6">CBS 4282</strain>
    </source>
</reference>
<comment type="similarity">
    <text evidence="3">Belongs to the EMC2 family.</text>
</comment>
<dbReference type="Pfam" id="PF22890">
    <property type="entry name" value="TPR_EMC2"/>
    <property type="match status" value="1"/>
</dbReference>
<feature type="domain" description="EMC2 TPR-like" evidence="4">
    <location>
        <begin position="82"/>
        <end position="170"/>
    </location>
</feature>
<dbReference type="SUPFAM" id="SSF48452">
    <property type="entry name" value="TPR-like"/>
    <property type="match status" value="2"/>
</dbReference>
<dbReference type="Gene3D" id="1.25.40.10">
    <property type="entry name" value="Tetratricopeptide repeat domain"/>
    <property type="match status" value="1"/>
</dbReference>
<dbReference type="AlphaFoldDB" id="A0A7D8ZAY2"/>
<evidence type="ECO:0000256" key="1">
    <source>
        <dbReference type="ARBA" id="ARBA00022737"/>
    </source>
</evidence>
<comment type="function">
    <text evidence="3">Part of the endoplasmic reticulum membrane protein complex (EMC) that enables the energy-independent insertion into endoplasmic reticulum membranes of newly synthesized membrane proteins.</text>
</comment>
<protein>
    <recommendedName>
        <fullName evidence="3">ER membrane protein complex subunit 2</fullName>
    </recommendedName>
</protein>
<dbReference type="GO" id="GO:0072546">
    <property type="term" value="C:EMC complex"/>
    <property type="evidence" value="ECO:0007669"/>
    <property type="project" value="UniProtKB-UniRule"/>
</dbReference>
<evidence type="ECO:0000259" key="4">
    <source>
        <dbReference type="Pfam" id="PF22890"/>
    </source>
</evidence>
<dbReference type="EMBL" id="QKWK01000004">
    <property type="protein sequence ID" value="TXT11102.1"/>
    <property type="molecule type" value="Genomic_DNA"/>
</dbReference>
<dbReference type="OrthoDB" id="124397at2759"/>
<accession>A0A7D8ZAY2</accession>